<dbReference type="PROSITE" id="PS50862">
    <property type="entry name" value="AA_TRNA_LIGASE_II"/>
    <property type="match status" value="1"/>
</dbReference>
<dbReference type="InterPro" id="IPR015807">
    <property type="entry name" value="His-tRNA-ligase"/>
</dbReference>
<keyword evidence="7" id="KW-0648">Protein biosynthesis</keyword>
<evidence type="ECO:0000256" key="8">
    <source>
        <dbReference type="PIRSR" id="PIRSR001549-1"/>
    </source>
</evidence>
<accession>A0A851HKQ2</accession>
<dbReference type="GO" id="GO:0005737">
    <property type="term" value="C:cytoplasm"/>
    <property type="evidence" value="ECO:0007669"/>
    <property type="project" value="UniProtKB-SubCell"/>
</dbReference>
<evidence type="ECO:0000256" key="6">
    <source>
        <dbReference type="ARBA" id="ARBA00047639"/>
    </source>
</evidence>
<dbReference type="GO" id="GO:0006427">
    <property type="term" value="P:histidyl-tRNA aminoacylation"/>
    <property type="evidence" value="ECO:0007669"/>
    <property type="project" value="UniProtKB-UniRule"/>
</dbReference>
<dbReference type="InterPro" id="IPR045864">
    <property type="entry name" value="aa-tRNA-synth_II/BPL/LPL"/>
</dbReference>
<keyword evidence="11" id="KW-1185">Reference proteome</keyword>
<evidence type="ECO:0000256" key="7">
    <source>
        <dbReference type="HAMAP-Rule" id="MF_00127"/>
    </source>
</evidence>
<evidence type="ECO:0000256" key="2">
    <source>
        <dbReference type="ARBA" id="ARBA00022490"/>
    </source>
</evidence>
<dbReference type="Pfam" id="PF03129">
    <property type="entry name" value="HGTP_anticodon"/>
    <property type="match status" value="1"/>
</dbReference>
<keyword evidence="5 7" id="KW-0030">Aminoacyl-tRNA synthetase</keyword>
<sequence>MFIKFIEEQINRFMVKKIKGTHDLFHDEMSKWQFIEKKLKTLLEKYNFQEIRTPIIEYKEVFYRATEQSDMVTKETYQFHDKKGRLIALRPEGTASVIRSYIENKLDHQNELTKLYYLGPFFRYERPQKGRYRQFHQIGVEAIGVPNSLSEVEVIILAYESLLTLGLKNVKIKINTLGDLPTRQQFLTIFKYYIDQNTQDLCSLCLERKEKNVLRIFDCKQCSQKEVLKKAPLILDHLSVEAKNKFDHVLELLTEAQVNYEIDPLLVRGLDYYTDTVFEITSNDATSQNDLVLGGGGNYNELTEVFGGQKTNCIGFALGMERLMIVMEENHLFPDFSTSVLDVYLLALDQDALKPTFMLMQKIRQHGLQTNMNYETGHFNKKLKKALQTNPKYILFIGQKELKDNILTVKKIADKKEYKLSPEQTINFLMKELTSENKI</sequence>
<dbReference type="GO" id="GO:0005524">
    <property type="term" value="F:ATP binding"/>
    <property type="evidence" value="ECO:0007669"/>
    <property type="project" value="UniProtKB-UniRule"/>
</dbReference>
<feature type="binding site" evidence="8">
    <location>
        <position position="141"/>
    </location>
    <ligand>
        <name>L-histidine</name>
        <dbReference type="ChEBI" id="CHEBI:57595"/>
    </ligand>
</feature>
<dbReference type="InterPro" id="IPR036621">
    <property type="entry name" value="Anticodon-bd_dom_sf"/>
</dbReference>
<dbReference type="InterPro" id="IPR004516">
    <property type="entry name" value="HisRS/HisZ"/>
</dbReference>
<keyword evidence="2 7" id="KW-0963">Cytoplasm</keyword>
<proteinExistence type="inferred from homology"/>
<dbReference type="AlphaFoldDB" id="A0A851HKQ2"/>
<dbReference type="HAMAP" id="MF_00127">
    <property type="entry name" value="His_tRNA_synth"/>
    <property type="match status" value="1"/>
</dbReference>
<dbReference type="PANTHER" id="PTHR43707:SF1">
    <property type="entry name" value="HISTIDINE--TRNA LIGASE, MITOCHONDRIAL-RELATED"/>
    <property type="match status" value="1"/>
</dbReference>
<evidence type="ECO:0000256" key="5">
    <source>
        <dbReference type="ARBA" id="ARBA00023146"/>
    </source>
</evidence>
<evidence type="ECO:0000313" key="11">
    <source>
        <dbReference type="Proteomes" id="UP000568109"/>
    </source>
</evidence>
<dbReference type="SUPFAM" id="SSF55681">
    <property type="entry name" value="Class II aaRS and biotin synthetases"/>
    <property type="match status" value="1"/>
</dbReference>
<dbReference type="CDD" id="cd00773">
    <property type="entry name" value="HisRS-like_core"/>
    <property type="match status" value="1"/>
</dbReference>
<feature type="binding site" evidence="8">
    <location>
        <position position="268"/>
    </location>
    <ligand>
        <name>L-histidine</name>
        <dbReference type="ChEBI" id="CHEBI:57595"/>
    </ligand>
</feature>
<comment type="similarity">
    <text evidence="1 7">Belongs to the class-II aminoacyl-tRNA synthetase family.</text>
</comment>
<evidence type="ECO:0000259" key="9">
    <source>
        <dbReference type="PROSITE" id="PS50862"/>
    </source>
</evidence>
<evidence type="ECO:0000256" key="3">
    <source>
        <dbReference type="ARBA" id="ARBA00022741"/>
    </source>
</evidence>
<dbReference type="GO" id="GO:0004821">
    <property type="term" value="F:histidine-tRNA ligase activity"/>
    <property type="evidence" value="ECO:0007669"/>
    <property type="project" value="UniProtKB-UniRule"/>
</dbReference>
<dbReference type="PANTHER" id="PTHR43707">
    <property type="entry name" value="HISTIDYL-TRNA SYNTHETASE"/>
    <property type="match status" value="1"/>
</dbReference>
<comment type="subunit">
    <text evidence="7">Homodimer.</text>
</comment>
<dbReference type="EMBL" id="JABUOH010000065">
    <property type="protein sequence ID" value="NWN46076.1"/>
    <property type="molecule type" value="Genomic_DNA"/>
</dbReference>
<evidence type="ECO:0000256" key="4">
    <source>
        <dbReference type="ARBA" id="ARBA00022840"/>
    </source>
</evidence>
<gene>
    <name evidence="7" type="primary">hisS</name>
    <name evidence="10" type="ORF">HR065_03245</name>
</gene>
<dbReference type="Proteomes" id="UP000568109">
    <property type="component" value="Unassembled WGS sequence"/>
</dbReference>
<comment type="catalytic activity">
    <reaction evidence="6 7">
        <text>tRNA(His) + L-histidine + ATP = L-histidyl-tRNA(His) + AMP + diphosphate + H(+)</text>
        <dbReference type="Rhea" id="RHEA:17313"/>
        <dbReference type="Rhea" id="RHEA-COMP:9665"/>
        <dbReference type="Rhea" id="RHEA-COMP:9689"/>
        <dbReference type="ChEBI" id="CHEBI:15378"/>
        <dbReference type="ChEBI" id="CHEBI:30616"/>
        <dbReference type="ChEBI" id="CHEBI:33019"/>
        <dbReference type="ChEBI" id="CHEBI:57595"/>
        <dbReference type="ChEBI" id="CHEBI:78442"/>
        <dbReference type="ChEBI" id="CHEBI:78527"/>
        <dbReference type="ChEBI" id="CHEBI:456215"/>
        <dbReference type="EC" id="6.1.1.21"/>
    </reaction>
</comment>
<feature type="domain" description="Aminoacyl-transfer RNA synthetases class-II family profile" evidence="9">
    <location>
        <begin position="20"/>
        <end position="355"/>
    </location>
</feature>
<evidence type="ECO:0000256" key="1">
    <source>
        <dbReference type="ARBA" id="ARBA00008226"/>
    </source>
</evidence>
<organism evidence="10 11">
    <name type="scientific">Candidatus Phytoplasma pruni</name>
    <dbReference type="NCBI Taxonomy" id="479893"/>
    <lineage>
        <taxon>Bacteria</taxon>
        <taxon>Bacillati</taxon>
        <taxon>Mycoplasmatota</taxon>
        <taxon>Mollicutes</taxon>
        <taxon>Acholeplasmatales</taxon>
        <taxon>Acholeplasmataceae</taxon>
        <taxon>Candidatus Phytoplasma</taxon>
        <taxon>16SrIII (X-disease group)</taxon>
    </lineage>
</organism>
<dbReference type="EC" id="6.1.1.21" evidence="7"/>
<evidence type="ECO:0000313" key="10">
    <source>
        <dbReference type="EMBL" id="NWN46076.1"/>
    </source>
</evidence>
<name>A0A851HKQ2_9MOLU</name>
<feature type="binding site" evidence="8">
    <location>
        <position position="137"/>
    </location>
    <ligand>
        <name>L-histidine</name>
        <dbReference type="ChEBI" id="CHEBI:57595"/>
    </ligand>
</feature>
<dbReference type="PIRSF" id="PIRSF001549">
    <property type="entry name" value="His-tRNA_synth"/>
    <property type="match status" value="1"/>
</dbReference>
<dbReference type="Gene3D" id="3.30.930.10">
    <property type="entry name" value="Bira Bifunctional Protein, Domain 2"/>
    <property type="match status" value="1"/>
</dbReference>
<dbReference type="InterPro" id="IPR006195">
    <property type="entry name" value="aa-tRNA-synth_II"/>
</dbReference>
<dbReference type="InterPro" id="IPR041715">
    <property type="entry name" value="HisRS-like_core"/>
</dbReference>
<dbReference type="Gene3D" id="3.40.50.800">
    <property type="entry name" value="Anticodon-binding domain"/>
    <property type="match status" value="1"/>
</dbReference>
<protein>
    <recommendedName>
        <fullName evidence="7">Histidine--tRNA ligase</fullName>
        <ecNumber evidence="7">6.1.1.21</ecNumber>
    </recommendedName>
    <alternativeName>
        <fullName evidence="7">Histidyl-tRNA synthetase</fullName>
        <shortName evidence="7">HisRS</shortName>
    </alternativeName>
</protein>
<comment type="caution">
    <text evidence="10">The sequence shown here is derived from an EMBL/GenBank/DDBJ whole genome shotgun (WGS) entry which is preliminary data.</text>
</comment>
<comment type="subcellular location">
    <subcellularLocation>
        <location evidence="7">Cytoplasm</location>
    </subcellularLocation>
</comment>
<keyword evidence="7 10" id="KW-0436">Ligase</keyword>
<reference evidence="10 11" key="1">
    <citation type="submission" date="2020-06" db="EMBL/GenBank/DDBJ databases">
        <title>Draft genome sequence of Candidatus Phytoplasma pruni (X-disease group, subgroup 16SrIII-B) strain ChTDIII from Argentina.</title>
        <authorList>
            <person name="Fernandez F.D."/>
            <person name="Zuebert C."/>
            <person name="Huettel B."/>
            <person name="Kube M."/>
            <person name="Conci L.R."/>
        </authorList>
    </citation>
    <scope>NUCLEOTIDE SEQUENCE [LARGE SCALE GENOMIC DNA]</scope>
    <source>
        <strain evidence="10 11">ChTDIII</strain>
    </source>
</reference>
<feature type="binding site" evidence="8">
    <location>
        <begin position="272"/>
        <end position="273"/>
    </location>
    <ligand>
        <name>L-histidine</name>
        <dbReference type="ChEBI" id="CHEBI:57595"/>
    </ligand>
</feature>
<dbReference type="Pfam" id="PF13393">
    <property type="entry name" value="tRNA-synt_His"/>
    <property type="match status" value="1"/>
</dbReference>
<dbReference type="SUPFAM" id="SSF52954">
    <property type="entry name" value="Class II aaRS ABD-related"/>
    <property type="match status" value="1"/>
</dbReference>
<feature type="binding site" evidence="8">
    <location>
        <position position="123"/>
    </location>
    <ligand>
        <name>L-histidine</name>
        <dbReference type="ChEBI" id="CHEBI:57595"/>
    </ligand>
</feature>
<keyword evidence="3 7" id="KW-0547">Nucleotide-binding</keyword>
<dbReference type="InterPro" id="IPR004154">
    <property type="entry name" value="Anticodon-bd"/>
</dbReference>
<keyword evidence="4 7" id="KW-0067">ATP-binding</keyword>
<dbReference type="NCBIfam" id="TIGR00442">
    <property type="entry name" value="hisS"/>
    <property type="match status" value="1"/>
</dbReference>
<feature type="binding site" evidence="8">
    <location>
        <begin position="92"/>
        <end position="94"/>
    </location>
    <ligand>
        <name>L-histidine</name>
        <dbReference type="ChEBI" id="CHEBI:57595"/>
    </ligand>
</feature>